<organism evidence="9 10">
    <name type="scientific">Massilia aurea</name>
    <dbReference type="NCBI Taxonomy" id="373040"/>
    <lineage>
        <taxon>Bacteria</taxon>
        <taxon>Pseudomonadati</taxon>
        <taxon>Pseudomonadota</taxon>
        <taxon>Betaproteobacteria</taxon>
        <taxon>Burkholderiales</taxon>
        <taxon>Oxalobacteraceae</taxon>
        <taxon>Telluria group</taxon>
        <taxon>Massilia</taxon>
    </lineage>
</organism>
<dbReference type="InterPro" id="IPR036259">
    <property type="entry name" value="MFS_trans_sf"/>
</dbReference>
<keyword evidence="5 7" id="KW-1133">Transmembrane helix</keyword>
<evidence type="ECO:0000256" key="6">
    <source>
        <dbReference type="ARBA" id="ARBA00023136"/>
    </source>
</evidence>
<accession>A0A7W9WYR5</accession>
<feature type="transmembrane region" description="Helical" evidence="7">
    <location>
        <begin position="370"/>
        <end position="392"/>
    </location>
</feature>
<proteinExistence type="predicted"/>
<comment type="subcellular location">
    <subcellularLocation>
        <location evidence="1">Cell membrane</location>
        <topology evidence="1">Multi-pass membrane protein</topology>
    </subcellularLocation>
</comment>
<evidence type="ECO:0000259" key="8">
    <source>
        <dbReference type="PROSITE" id="PS50850"/>
    </source>
</evidence>
<feature type="transmembrane region" description="Helical" evidence="7">
    <location>
        <begin position="237"/>
        <end position="256"/>
    </location>
</feature>
<feature type="domain" description="Major facilitator superfamily (MFS) profile" evidence="8">
    <location>
        <begin position="14"/>
        <end position="488"/>
    </location>
</feature>
<feature type="transmembrane region" description="Helical" evidence="7">
    <location>
        <begin position="208"/>
        <end position="225"/>
    </location>
</feature>
<dbReference type="InterPro" id="IPR020846">
    <property type="entry name" value="MFS_dom"/>
</dbReference>
<dbReference type="GO" id="GO:0005886">
    <property type="term" value="C:plasma membrane"/>
    <property type="evidence" value="ECO:0007669"/>
    <property type="project" value="UniProtKB-SubCell"/>
</dbReference>
<evidence type="ECO:0000256" key="3">
    <source>
        <dbReference type="ARBA" id="ARBA00022475"/>
    </source>
</evidence>
<dbReference type="Proteomes" id="UP000540787">
    <property type="component" value="Unassembled WGS sequence"/>
</dbReference>
<feature type="transmembrane region" description="Helical" evidence="7">
    <location>
        <begin position="109"/>
        <end position="126"/>
    </location>
</feature>
<feature type="transmembrane region" description="Helical" evidence="7">
    <location>
        <begin position="340"/>
        <end position="358"/>
    </location>
</feature>
<keyword evidence="6 7" id="KW-0472">Membrane</keyword>
<feature type="transmembrane region" description="Helical" evidence="7">
    <location>
        <begin position="79"/>
        <end position="103"/>
    </location>
</feature>
<feature type="transmembrane region" description="Helical" evidence="7">
    <location>
        <begin position="138"/>
        <end position="157"/>
    </location>
</feature>
<dbReference type="AlphaFoldDB" id="A0A7W9WYR5"/>
<comment type="caution">
    <text evidence="9">The sequence shown here is derived from an EMBL/GenBank/DDBJ whole genome shotgun (WGS) entry which is preliminary data.</text>
</comment>
<keyword evidence="10" id="KW-1185">Reference proteome</keyword>
<reference evidence="9 10" key="1">
    <citation type="submission" date="2020-08" db="EMBL/GenBank/DDBJ databases">
        <title>The Agave Microbiome: Exploring the role of microbial communities in plant adaptations to desert environments.</title>
        <authorList>
            <person name="Partida-Martinez L.P."/>
        </authorList>
    </citation>
    <scope>NUCLEOTIDE SEQUENCE [LARGE SCALE GENOMIC DNA]</scope>
    <source>
        <strain evidence="9 10">AT3.2</strain>
    </source>
</reference>
<dbReference type="SUPFAM" id="SSF103473">
    <property type="entry name" value="MFS general substrate transporter"/>
    <property type="match status" value="1"/>
</dbReference>
<feature type="transmembrane region" description="Helical" evidence="7">
    <location>
        <begin position="169"/>
        <end position="187"/>
    </location>
</feature>
<dbReference type="EMBL" id="JACHBX010000001">
    <property type="protein sequence ID" value="MBB6133312.1"/>
    <property type="molecule type" value="Genomic_DNA"/>
</dbReference>
<feature type="transmembrane region" description="Helical" evidence="7">
    <location>
        <begin position="12"/>
        <end position="39"/>
    </location>
</feature>
<keyword evidence="3" id="KW-1003">Cell membrane</keyword>
<evidence type="ECO:0000256" key="7">
    <source>
        <dbReference type="SAM" id="Phobius"/>
    </source>
</evidence>
<dbReference type="PROSITE" id="PS50850">
    <property type="entry name" value="MFS"/>
    <property type="match status" value="1"/>
</dbReference>
<evidence type="ECO:0000256" key="2">
    <source>
        <dbReference type="ARBA" id="ARBA00022448"/>
    </source>
</evidence>
<name>A0A7W9WYR5_9BURK</name>
<keyword evidence="4 7" id="KW-0812">Transmembrane</keyword>
<feature type="transmembrane region" description="Helical" evidence="7">
    <location>
        <begin position="277"/>
        <end position="296"/>
    </location>
</feature>
<protein>
    <submittedName>
        <fullName evidence="9">MFS family permease</fullName>
    </submittedName>
</protein>
<feature type="transmembrane region" description="Helical" evidence="7">
    <location>
        <begin position="412"/>
        <end position="429"/>
    </location>
</feature>
<sequence>MTAAAIGTTPRPALLGAIFVFNLIEFLSTGMTVLAAPAIMGHIGASPEEYATVSALYAAVAVLAISQMTVLLQRLGWRNYLLGAVLFYLLGAWVCATSASVAGFAGGRLLMALGGGVFMTVSRMMVNLIPPSPQRLQGIAAYGAALSGGLALGPWVAAKMLGHEAWGGMFLVLAALATLGALIAARWMPQDAVTLDRASGGSPSRMHAIDAILLAAGAAITLYALQHLTYDWHGERGSLLAHLVLGLALLAAFGLLHARRSAPFLYLGVLRSPRYRLGLVIFSVCYAMLGMVNTLLPQVVQKGLGVGLEQAGELQGTGLLATVIAFFVMLELVKRRPHPTKFFVTGFLMLALLGWRFATLDPRAYAWDAVIFWLGLFGGFLTLGMATTAIHAFKELQADNVVFSNAQQLKNMLGQAGLALGVGMTNIGLQERTALHASRLAEKSSLLFDGGAELARQAGLLAGQDLFWIVLWVGLGGAALLVLQRRFD</sequence>
<evidence type="ECO:0000313" key="10">
    <source>
        <dbReference type="Proteomes" id="UP000540787"/>
    </source>
</evidence>
<keyword evidence="2" id="KW-0813">Transport</keyword>
<feature type="transmembrane region" description="Helical" evidence="7">
    <location>
        <begin position="466"/>
        <end position="483"/>
    </location>
</feature>
<feature type="transmembrane region" description="Helical" evidence="7">
    <location>
        <begin position="316"/>
        <end position="333"/>
    </location>
</feature>
<feature type="transmembrane region" description="Helical" evidence="7">
    <location>
        <begin position="51"/>
        <end position="72"/>
    </location>
</feature>
<evidence type="ECO:0000256" key="5">
    <source>
        <dbReference type="ARBA" id="ARBA00022989"/>
    </source>
</evidence>
<dbReference type="PANTHER" id="PTHR42718">
    <property type="entry name" value="MAJOR FACILITATOR SUPERFAMILY MULTIDRUG TRANSPORTER MFSC"/>
    <property type="match status" value="1"/>
</dbReference>
<evidence type="ECO:0000256" key="4">
    <source>
        <dbReference type="ARBA" id="ARBA00022692"/>
    </source>
</evidence>
<evidence type="ECO:0000256" key="1">
    <source>
        <dbReference type="ARBA" id="ARBA00004651"/>
    </source>
</evidence>
<dbReference type="GO" id="GO:0022857">
    <property type="term" value="F:transmembrane transporter activity"/>
    <property type="evidence" value="ECO:0007669"/>
    <property type="project" value="InterPro"/>
</dbReference>
<dbReference type="PANTHER" id="PTHR42718:SF46">
    <property type="entry name" value="BLR6921 PROTEIN"/>
    <property type="match status" value="1"/>
</dbReference>
<dbReference type="Gene3D" id="1.20.1250.20">
    <property type="entry name" value="MFS general substrate transporter like domains"/>
    <property type="match status" value="1"/>
</dbReference>
<dbReference type="Pfam" id="PF07690">
    <property type="entry name" value="MFS_1"/>
    <property type="match status" value="1"/>
</dbReference>
<dbReference type="RefSeq" id="WP_229424625.1">
    <property type="nucleotide sequence ID" value="NZ_JACHBX010000001.1"/>
</dbReference>
<dbReference type="InterPro" id="IPR011701">
    <property type="entry name" value="MFS"/>
</dbReference>
<gene>
    <name evidence="9" type="ORF">HD842_001423</name>
</gene>
<evidence type="ECO:0000313" key="9">
    <source>
        <dbReference type="EMBL" id="MBB6133312.1"/>
    </source>
</evidence>